<sequence length="524" mass="55772">MLTNTSRLLGRTFGLAAFLLSGPAFAQATAEGPPLSAIGWLSDTIAIPARLGPRELPDQTRAVTATSATPARINTVPLGQTNADAVGLLPRSVTGLPDDFWGNSSSAELARLIADLRADLPPPLADLLRQILLAELAPPVDSTRDAKLFLARVDRLLATGALNEARALLERAGPTDPRLFRRWFDVSLLSGQEDQACRQMLGIPEIAPTIPARVFCLARGGDWSTAVATLMAAETLKVISTSEADLLARFLDPELADGQAFLPAPDRVTPLSFFLHSAIGEPLAQGTLPRAFDFASLSETQGWKARLRAAERLSRLGAIAPSQLLAIYSERRAAASGGVWDRVAAVQALDRALSSGTDDEIVQSVATARDIMRTADLEPALARMFAPALIQARLKNRAADAALPMLLLSNAYEKTAIATPLRQSNPIWYGVALGDVQTNAPIADPLEASIAAAFNTDGVPLEFADLVEEGKLGEAVLRAIAMMQDGTGTDPKSLEYGIGLLRSLGFEDTARKMALHVLLTRDVS</sequence>
<dbReference type="EMBL" id="BLJE01000001">
    <property type="protein sequence ID" value="GFE63700.1"/>
    <property type="molecule type" value="Genomic_DNA"/>
</dbReference>
<feature type="chain" id="PRO_5027121734" evidence="1">
    <location>
        <begin position="27"/>
        <end position="524"/>
    </location>
</feature>
<evidence type="ECO:0000313" key="3">
    <source>
        <dbReference type="Proteomes" id="UP000436822"/>
    </source>
</evidence>
<feature type="signal peptide" evidence="1">
    <location>
        <begin position="1"/>
        <end position="26"/>
    </location>
</feature>
<reference evidence="2 3" key="1">
    <citation type="submission" date="2019-12" db="EMBL/GenBank/DDBJ databases">
        <title>Litoreibacter badius sp. nov., a novel bacteriochlorophyll a-containing bacterium in the genus Litoreibacter.</title>
        <authorList>
            <person name="Kanamuro M."/>
            <person name="Takabe Y."/>
            <person name="Mori K."/>
            <person name="Takaichi S."/>
            <person name="Hanada S."/>
        </authorList>
    </citation>
    <scope>NUCLEOTIDE SEQUENCE [LARGE SCALE GENOMIC DNA]</scope>
    <source>
        <strain evidence="2 3">K6</strain>
    </source>
</reference>
<dbReference type="OrthoDB" id="7929427at2"/>
<keyword evidence="1" id="KW-0732">Signal</keyword>
<evidence type="ECO:0000313" key="2">
    <source>
        <dbReference type="EMBL" id="GFE63700.1"/>
    </source>
</evidence>
<evidence type="ECO:0000256" key="1">
    <source>
        <dbReference type="SAM" id="SignalP"/>
    </source>
</evidence>
<proteinExistence type="predicted"/>
<dbReference type="Proteomes" id="UP000436822">
    <property type="component" value="Unassembled WGS sequence"/>
</dbReference>
<dbReference type="RefSeq" id="WP_159804611.1">
    <property type="nucleotide sequence ID" value="NZ_BLJE01000001.1"/>
</dbReference>
<keyword evidence="3" id="KW-1185">Reference proteome</keyword>
<organism evidence="2 3">
    <name type="scientific">Litoreibacter roseus</name>
    <dbReference type="NCBI Taxonomy" id="2601869"/>
    <lineage>
        <taxon>Bacteria</taxon>
        <taxon>Pseudomonadati</taxon>
        <taxon>Pseudomonadota</taxon>
        <taxon>Alphaproteobacteria</taxon>
        <taxon>Rhodobacterales</taxon>
        <taxon>Roseobacteraceae</taxon>
        <taxon>Litoreibacter</taxon>
    </lineage>
</organism>
<gene>
    <name evidence="2" type="ORF">KIN_07740</name>
</gene>
<name>A0A6N6JD05_9RHOB</name>
<accession>A0A6N6JD05</accession>
<dbReference type="AlphaFoldDB" id="A0A6N6JD05"/>
<protein>
    <submittedName>
        <fullName evidence="2">Uncharacterized protein</fullName>
    </submittedName>
</protein>
<comment type="caution">
    <text evidence="2">The sequence shown here is derived from an EMBL/GenBank/DDBJ whole genome shotgun (WGS) entry which is preliminary data.</text>
</comment>